<evidence type="ECO:0000313" key="2">
    <source>
        <dbReference type="EMBL" id="XBX74990.1"/>
    </source>
</evidence>
<protein>
    <submittedName>
        <fullName evidence="2">Uncharacterized protein</fullName>
    </submittedName>
</protein>
<feature type="transmembrane region" description="Helical" evidence="1">
    <location>
        <begin position="106"/>
        <end position="128"/>
    </location>
</feature>
<keyword evidence="1" id="KW-0472">Membrane</keyword>
<dbReference type="RefSeq" id="WP_350343737.1">
    <property type="nucleotide sequence ID" value="NZ_CP158367.1"/>
</dbReference>
<feature type="transmembrane region" description="Helical" evidence="1">
    <location>
        <begin position="77"/>
        <end position="100"/>
    </location>
</feature>
<gene>
    <name evidence="2" type="ORF">PRVXT_000078</name>
</gene>
<sequence length="134" mass="14516">MNIYISVIFITAVIALVSYWLNTIAYERAKDYSVIIAAILEETLKTLGGVLAGSILYLHISFGVVEGIIELKANKSVSMLSAILAVLGHAAFGYITWTIYSLTGVLFFGILGGIFSHIIYNSLVIGLVNNIKKS</sequence>
<dbReference type="EMBL" id="CP158367">
    <property type="protein sequence ID" value="XBX74990.1"/>
    <property type="molecule type" value="Genomic_DNA"/>
</dbReference>
<proteinExistence type="predicted"/>
<reference evidence="2" key="1">
    <citation type="journal article" date="2013" name="Extremophiles">
        <title>Proteinivorax tanatarense gen. nov., sp. nov., an anaerobic, haloalkaliphilic, proteolytic bacterium isolated from a decaying algal bloom, and proposal of Proteinivoraceae fam. nov.</title>
        <authorList>
            <person name="Kevbrin V."/>
            <person name="Boltyanskaya Y."/>
            <person name="Zhilina T."/>
            <person name="Kolganova T."/>
            <person name="Lavrentjeva E."/>
            <person name="Kuznetsov B."/>
        </authorList>
    </citation>
    <scope>NUCLEOTIDE SEQUENCE</scope>
    <source>
        <strain evidence="2">Z-910T</strain>
    </source>
</reference>
<keyword evidence="1" id="KW-1133">Transmembrane helix</keyword>
<feature type="transmembrane region" description="Helical" evidence="1">
    <location>
        <begin position="46"/>
        <end position="65"/>
    </location>
</feature>
<feature type="transmembrane region" description="Helical" evidence="1">
    <location>
        <begin position="7"/>
        <end position="26"/>
    </location>
</feature>
<evidence type="ECO:0000256" key="1">
    <source>
        <dbReference type="SAM" id="Phobius"/>
    </source>
</evidence>
<dbReference type="AlphaFoldDB" id="A0AAU7VLS3"/>
<organism evidence="2">
    <name type="scientific">Proteinivorax tanatarense</name>
    <dbReference type="NCBI Taxonomy" id="1260629"/>
    <lineage>
        <taxon>Bacteria</taxon>
        <taxon>Bacillati</taxon>
        <taxon>Bacillota</taxon>
        <taxon>Clostridia</taxon>
        <taxon>Eubacteriales</taxon>
        <taxon>Proteinivoracaceae</taxon>
        <taxon>Proteinivorax</taxon>
    </lineage>
</organism>
<keyword evidence="1" id="KW-0812">Transmembrane</keyword>
<name>A0AAU7VLS3_9FIRM</name>
<accession>A0AAU7VLS3</accession>
<reference evidence="2" key="2">
    <citation type="submission" date="2024-06" db="EMBL/GenBank/DDBJ databases">
        <authorList>
            <person name="Petrova K.O."/>
            <person name="Toshchakov S.V."/>
            <person name="Boltjanskaja Y.V."/>
            <person name="Kevbrin V."/>
        </authorList>
    </citation>
    <scope>NUCLEOTIDE SEQUENCE</scope>
    <source>
        <strain evidence="2">Z-910T</strain>
    </source>
</reference>